<dbReference type="NCBIfam" id="TIGR00756">
    <property type="entry name" value="PPR"/>
    <property type="match status" value="6"/>
</dbReference>
<feature type="compositionally biased region" description="Pro residues" evidence="4">
    <location>
        <begin position="10"/>
        <end position="21"/>
    </location>
</feature>
<feature type="repeat" description="PPR" evidence="3">
    <location>
        <begin position="185"/>
        <end position="215"/>
    </location>
</feature>
<feature type="compositionally biased region" description="Basic and acidic residues" evidence="4">
    <location>
        <begin position="62"/>
        <end position="76"/>
    </location>
</feature>
<dbReference type="Pfam" id="PF13041">
    <property type="entry name" value="PPR_2"/>
    <property type="match status" value="3"/>
</dbReference>
<dbReference type="EMBL" id="KK198763">
    <property type="protein sequence ID" value="KCW48465.1"/>
    <property type="molecule type" value="Genomic_DNA"/>
</dbReference>
<dbReference type="InterPro" id="IPR002885">
    <property type="entry name" value="PPR_rpt"/>
</dbReference>
<feature type="repeat" description="PPR" evidence="3">
    <location>
        <begin position="256"/>
        <end position="291"/>
    </location>
</feature>
<evidence type="ECO:0000256" key="4">
    <source>
        <dbReference type="SAM" id="MobiDB-lite"/>
    </source>
</evidence>
<dbReference type="Gene3D" id="1.25.40.10">
    <property type="entry name" value="Tetratricopeptide repeat domain"/>
    <property type="match status" value="4"/>
</dbReference>
<protein>
    <recommendedName>
        <fullName evidence="6">Pentacotripeptide-repeat region of PRORP domain-containing protein</fullName>
    </recommendedName>
</protein>
<evidence type="ECO:0008006" key="6">
    <source>
        <dbReference type="Google" id="ProtNLM"/>
    </source>
</evidence>
<evidence type="ECO:0000256" key="1">
    <source>
        <dbReference type="ARBA" id="ARBA00007626"/>
    </source>
</evidence>
<feature type="repeat" description="PPR" evidence="3">
    <location>
        <begin position="150"/>
        <end position="184"/>
    </location>
</feature>
<dbReference type="Pfam" id="PF01535">
    <property type="entry name" value="PPR"/>
    <property type="match status" value="1"/>
</dbReference>
<feature type="repeat" description="PPR" evidence="3">
    <location>
        <begin position="432"/>
        <end position="466"/>
    </location>
</feature>
<name>A0A059A558_EUCGR</name>
<organism evidence="5">
    <name type="scientific">Eucalyptus grandis</name>
    <name type="common">Flooded gum</name>
    <dbReference type="NCBI Taxonomy" id="71139"/>
    <lineage>
        <taxon>Eukaryota</taxon>
        <taxon>Viridiplantae</taxon>
        <taxon>Streptophyta</taxon>
        <taxon>Embryophyta</taxon>
        <taxon>Tracheophyta</taxon>
        <taxon>Spermatophyta</taxon>
        <taxon>Magnoliopsida</taxon>
        <taxon>eudicotyledons</taxon>
        <taxon>Gunneridae</taxon>
        <taxon>Pentapetalae</taxon>
        <taxon>rosids</taxon>
        <taxon>malvids</taxon>
        <taxon>Myrtales</taxon>
        <taxon>Myrtaceae</taxon>
        <taxon>Myrtoideae</taxon>
        <taxon>Eucalypteae</taxon>
        <taxon>Eucalyptus</taxon>
    </lineage>
</organism>
<dbReference type="FunCoup" id="A0A059A558">
    <property type="interactions" value="532"/>
</dbReference>
<gene>
    <name evidence="5" type="ORF">EUGRSUZ_K02161</name>
</gene>
<dbReference type="InParanoid" id="A0A059A558"/>
<dbReference type="Pfam" id="PF13812">
    <property type="entry name" value="PPR_3"/>
    <property type="match status" value="1"/>
</dbReference>
<evidence type="ECO:0000313" key="5">
    <source>
        <dbReference type="EMBL" id="KCW48465.1"/>
    </source>
</evidence>
<reference evidence="5" key="1">
    <citation type="submission" date="2013-07" db="EMBL/GenBank/DDBJ databases">
        <title>The genome of Eucalyptus grandis.</title>
        <authorList>
            <person name="Schmutz J."/>
            <person name="Hayes R."/>
            <person name="Myburg A."/>
            <person name="Tuskan G."/>
            <person name="Grattapaglia D."/>
            <person name="Rokhsar D.S."/>
        </authorList>
    </citation>
    <scope>NUCLEOTIDE SEQUENCE</scope>
    <source>
        <tissue evidence="5">Leaf extractions</tissue>
    </source>
</reference>
<proteinExistence type="inferred from homology"/>
<feature type="region of interest" description="Disordered" evidence="4">
    <location>
        <begin position="1"/>
        <end position="76"/>
    </location>
</feature>
<feature type="repeat" description="PPR" evidence="3">
    <location>
        <begin position="327"/>
        <end position="361"/>
    </location>
</feature>
<dbReference type="eggNOG" id="KOG4197">
    <property type="taxonomic scope" value="Eukaryota"/>
</dbReference>
<comment type="similarity">
    <text evidence="1">Belongs to the PPR family. P subfamily.</text>
</comment>
<evidence type="ECO:0000256" key="2">
    <source>
        <dbReference type="ARBA" id="ARBA00022737"/>
    </source>
</evidence>
<feature type="repeat" description="PPR" evidence="3">
    <location>
        <begin position="362"/>
        <end position="396"/>
    </location>
</feature>
<feature type="repeat" description="PPR" evidence="3">
    <location>
        <begin position="221"/>
        <end position="255"/>
    </location>
</feature>
<dbReference type="InterPro" id="IPR011990">
    <property type="entry name" value="TPR-like_helical_dom_sf"/>
</dbReference>
<sequence>MASLSSTPYPHRPPPPPPPIPTRQCKTQRARPIRASSSASDGAGELSVTDGARRRSRSGAVDAEKLREREARERKEEVNRKIASQKAVSVILRREATKALIEKKRGPTNSRKLLPRTVLEALHERITALRWESALKVFELLREQLWYRPNPATYVKLIVMLGKCKQPEKAHELFQAMIDEGCVANHESYTALLSAYSRSGLFDKAFLILEQMKSTRGCQPDVHTYSILIKSCLQVFAYDKVQDLLSDMEAEGIKPNTITYNTLIDSYGKAKMFAEMESRIAEMLRQPDCEPDVWTMNSTLRAFGGSGQIGTMEKCYEKFQSAGIQPNIRTFNILLDSFAKAGNYEKMSAVMEYMQKYQYSWTSVTYNVLIDAFGRACDLKQMEHLFRLMQSERIKPNCVTLCSLVRAYGQTGKADKIKGVLRFIDNSDVMLDTVFFNCLVDAFGRMECFAEMKDVLEMMKQKGCKPDKITYRTMVKAYSNSGMMSHVKELQALFESGWKSSTEDGEV</sequence>
<dbReference type="AlphaFoldDB" id="A0A059A558"/>
<dbReference type="Gramene" id="KCW48465">
    <property type="protein sequence ID" value="KCW48465"/>
    <property type="gene ID" value="EUGRSUZ_K02161"/>
</dbReference>
<dbReference type="PANTHER" id="PTHR47936">
    <property type="entry name" value="PPR_LONG DOMAIN-CONTAINING PROTEIN"/>
    <property type="match status" value="1"/>
</dbReference>
<dbReference type="PANTHER" id="PTHR47936:SF1">
    <property type="entry name" value="PENTATRICOPEPTIDE REPEAT-CONTAINING PROTEIN GUN1, CHLOROPLASTIC"/>
    <property type="match status" value="1"/>
</dbReference>
<dbReference type="PROSITE" id="PS51375">
    <property type="entry name" value="PPR"/>
    <property type="match status" value="8"/>
</dbReference>
<accession>A0A059A558</accession>
<feature type="repeat" description="PPR" evidence="3">
    <location>
        <begin position="292"/>
        <end position="326"/>
    </location>
</feature>
<keyword evidence="2" id="KW-0677">Repeat</keyword>
<evidence type="ECO:0000256" key="3">
    <source>
        <dbReference type="PROSITE-ProRule" id="PRU00708"/>
    </source>
</evidence>
<dbReference type="OMA" id="NHESYTA"/>